<evidence type="ECO:0000256" key="4">
    <source>
        <dbReference type="SAM" id="MobiDB-lite"/>
    </source>
</evidence>
<feature type="compositionally biased region" description="Polar residues" evidence="4">
    <location>
        <begin position="1"/>
        <end position="10"/>
    </location>
</feature>
<dbReference type="KEGG" id="scm:SCHCO_01091965"/>
<keyword evidence="2" id="KW-0158">Chromosome</keyword>
<comment type="subcellular location">
    <subcellularLocation>
        <location evidence="1">Chromosome</location>
    </subcellularLocation>
</comment>
<evidence type="ECO:0000313" key="6">
    <source>
        <dbReference type="Proteomes" id="UP000007431"/>
    </source>
</evidence>
<accession>D8PYI0</accession>
<dbReference type="PRINTS" id="PR00622">
    <property type="entry name" value="HISTONEH3"/>
</dbReference>
<dbReference type="InterPro" id="IPR000164">
    <property type="entry name" value="Histone_H3/CENP-A"/>
</dbReference>
<feature type="compositionally biased region" description="Polar residues" evidence="4">
    <location>
        <begin position="76"/>
        <end position="91"/>
    </location>
</feature>
<dbReference type="GO" id="GO:0003677">
    <property type="term" value="F:DNA binding"/>
    <property type="evidence" value="ECO:0007669"/>
    <property type="project" value="InterPro"/>
</dbReference>
<organism evidence="6">
    <name type="scientific">Schizophyllum commune (strain H4-8 / FGSC 9210)</name>
    <name type="common">Split gill fungus</name>
    <dbReference type="NCBI Taxonomy" id="578458"/>
    <lineage>
        <taxon>Eukaryota</taxon>
        <taxon>Fungi</taxon>
        <taxon>Dikarya</taxon>
        <taxon>Basidiomycota</taxon>
        <taxon>Agaricomycotina</taxon>
        <taxon>Agaricomycetes</taxon>
        <taxon>Agaricomycetidae</taxon>
        <taxon>Agaricales</taxon>
        <taxon>Schizophyllaceae</taxon>
        <taxon>Schizophyllum</taxon>
    </lineage>
</organism>
<dbReference type="Proteomes" id="UP000007431">
    <property type="component" value="Unassembled WGS sequence"/>
</dbReference>
<keyword evidence="3" id="KW-0544">Nucleosome core</keyword>
<dbReference type="VEuPathDB" id="FungiDB:SCHCODRAFT_01091965"/>
<name>D8PYI0_SCHCM</name>
<dbReference type="HOGENOM" id="CLU_1876616_0_0_1"/>
<evidence type="ECO:0000256" key="2">
    <source>
        <dbReference type="ARBA" id="ARBA00022454"/>
    </source>
</evidence>
<feature type="region of interest" description="Disordered" evidence="4">
    <location>
        <begin position="76"/>
        <end position="102"/>
    </location>
</feature>
<keyword evidence="6" id="KW-1185">Reference proteome</keyword>
<evidence type="ECO:0000256" key="1">
    <source>
        <dbReference type="ARBA" id="ARBA00004286"/>
    </source>
</evidence>
<dbReference type="InParanoid" id="D8PYI0"/>
<protein>
    <submittedName>
        <fullName evidence="5">Uncharacterized protein</fullName>
    </submittedName>
</protein>
<feature type="non-terminal residue" evidence="5">
    <location>
        <position position="136"/>
    </location>
</feature>
<dbReference type="RefSeq" id="XP_003033598.1">
    <property type="nucleotide sequence ID" value="XM_003033552.1"/>
</dbReference>
<sequence length="136" mass="14203">MPRTKQTARASTGGLAPRKKLWVRSRAPSTSSESSGSEDSDDNIVDELKAAVSRLNLAEGSLQSGIKVGYDTQALSATTPAPGTVAHTSQPASAAAEITESSEKLSQLMKQRWESAADTVHVRPGYDNSTTAGKSG</sequence>
<dbReference type="GeneID" id="9586151"/>
<feature type="region of interest" description="Disordered" evidence="4">
    <location>
        <begin position="1"/>
        <end position="43"/>
    </location>
</feature>
<keyword evidence="3" id="KW-0238">DNA-binding</keyword>
<evidence type="ECO:0000256" key="3">
    <source>
        <dbReference type="ARBA" id="ARBA00023269"/>
    </source>
</evidence>
<dbReference type="GO" id="GO:0000786">
    <property type="term" value="C:nucleosome"/>
    <property type="evidence" value="ECO:0007669"/>
    <property type="project" value="UniProtKB-KW"/>
</dbReference>
<dbReference type="AlphaFoldDB" id="D8PYI0"/>
<evidence type="ECO:0000313" key="5">
    <source>
        <dbReference type="EMBL" id="EFI98695.1"/>
    </source>
</evidence>
<reference evidence="5 6" key="1">
    <citation type="journal article" date="2010" name="Nat. Biotechnol.">
        <title>Genome sequence of the model mushroom Schizophyllum commune.</title>
        <authorList>
            <person name="Ohm R.A."/>
            <person name="de Jong J.F."/>
            <person name="Lugones L.G."/>
            <person name="Aerts A."/>
            <person name="Kothe E."/>
            <person name="Stajich J.E."/>
            <person name="de Vries R.P."/>
            <person name="Record E."/>
            <person name="Levasseur A."/>
            <person name="Baker S.E."/>
            <person name="Bartholomew K.A."/>
            <person name="Coutinho P.M."/>
            <person name="Erdmann S."/>
            <person name="Fowler T.J."/>
            <person name="Gathman A.C."/>
            <person name="Lombard V."/>
            <person name="Henrissat B."/>
            <person name="Knabe N."/>
            <person name="Kuees U."/>
            <person name="Lilly W.W."/>
            <person name="Lindquist E."/>
            <person name="Lucas S."/>
            <person name="Magnuson J.K."/>
            <person name="Piumi F."/>
            <person name="Raudaskoski M."/>
            <person name="Salamov A."/>
            <person name="Schmutz J."/>
            <person name="Schwarze F.W.M.R."/>
            <person name="vanKuyk P.A."/>
            <person name="Horton J.S."/>
            <person name="Grigoriev I.V."/>
            <person name="Woesten H.A.B."/>
        </authorList>
    </citation>
    <scope>NUCLEOTIDE SEQUENCE [LARGE SCALE GENOMIC DNA]</scope>
    <source>
        <strain evidence="6">H4-8 / FGSC 9210</strain>
    </source>
</reference>
<gene>
    <name evidence="5" type="ORF">SCHCODRAFT_106386</name>
</gene>
<proteinExistence type="predicted"/>
<dbReference type="GO" id="GO:0030527">
    <property type="term" value="F:structural constituent of chromatin"/>
    <property type="evidence" value="ECO:0007669"/>
    <property type="project" value="InterPro"/>
</dbReference>
<dbReference type="EMBL" id="GL377304">
    <property type="protein sequence ID" value="EFI98695.1"/>
    <property type="molecule type" value="Genomic_DNA"/>
</dbReference>